<comment type="caution">
    <text evidence="1">The sequence shown here is derived from an EMBL/GenBank/DDBJ whole genome shotgun (WGS) entry which is preliminary data.</text>
</comment>
<name>A0ACC1MVR9_9HYPO</name>
<dbReference type="Proteomes" id="UP001143910">
    <property type="component" value="Unassembled WGS sequence"/>
</dbReference>
<protein>
    <submittedName>
        <fullName evidence="1">Uncharacterized protein</fullName>
    </submittedName>
</protein>
<organism evidence="1 2">
    <name type="scientific">Zarea fungicola</name>
    <dbReference type="NCBI Taxonomy" id="93591"/>
    <lineage>
        <taxon>Eukaryota</taxon>
        <taxon>Fungi</taxon>
        <taxon>Dikarya</taxon>
        <taxon>Ascomycota</taxon>
        <taxon>Pezizomycotina</taxon>
        <taxon>Sordariomycetes</taxon>
        <taxon>Hypocreomycetidae</taxon>
        <taxon>Hypocreales</taxon>
        <taxon>Cordycipitaceae</taxon>
        <taxon>Zarea</taxon>
    </lineage>
</organism>
<gene>
    <name evidence="1" type="ORF">NQ176_g8177</name>
</gene>
<reference evidence="1" key="1">
    <citation type="submission" date="2022-08" db="EMBL/GenBank/DDBJ databases">
        <title>Genome Sequence of Lecanicillium fungicola.</title>
        <authorList>
            <person name="Buettner E."/>
        </authorList>
    </citation>
    <scope>NUCLEOTIDE SEQUENCE</scope>
    <source>
        <strain evidence="1">Babe33</strain>
    </source>
</reference>
<dbReference type="EMBL" id="JANJQO010001532">
    <property type="protein sequence ID" value="KAJ2970461.1"/>
    <property type="molecule type" value="Genomic_DNA"/>
</dbReference>
<proteinExistence type="predicted"/>
<sequence>MATSPESISPEATHPAPYRGRVRSGCLTCRSRKVKCDEQRPICHNCSRLKRICVYKPRQTRQHNNDYVNHGKAPVSPASFGFSGDAVSSGKHSASPTLQTPLSEYHFEVPVVDAANHQQSSTENQLESTHNPFQHPDEEIVAVTSRLERALQRQRIGAATDHDDFDQNSPSVLISRDIELTTTMDILAAGEISYEPSFSYFIDRVELPAITIYDSVNWAEMKLRVVQMGFSNPAITLAIISVSMVQKALLHSIPLSKAMSMYHSAKSAFNELVEDDSKDFDAILVAAFLLCLFDLINYDMSPILAAPCPRLVQRFETWSLSDPSLHSSLSLRIILWMRLLRTIAFRGGGRALISESICNLFPSIHASGANTSSLASPSADASSHLYEMLSTPLFEFYLELQIISGDTARLTHYHRSRTRGADQEEVAAHIARIKLRLLRLWEGRPATLRQNPEDIRSNLAPKVADPIISMAGVCSAAYHAEFIEIGRLLGDPVTENTDSKQAMVEVRKIIQGDWNVYQDGKLNAGYLRPLFLYVIECMDRDASQWAVAKLRQIKNIVCRSDFFATFGEELANAELRKERRVTSKYFCIWYFGVPPPYL</sequence>
<evidence type="ECO:0000313" key="2">
    <source>
        <dbReference type="Proteomes" id="UP001143910"/>
    </source>
</evidence>
<evidence type="ECO:0000313" key="1">
    <source>
        <dbReference type="EMBL" id="KAJ2970461.1"/>
    </source>
</evidence>
<keyword evidence="2" id="KW-1185">Reference proteome</keyword>
<accession>A0ACC1MVR9</accession>